<dbReference type="EMBL" id="LNTA01000027">
    <property type="protein sequence ID" value="KWV16469.1"/>
    <property type="molecule type" value="Genomic_DNA"/>
</dbReference>
<dbReference type="AlphaFoldDB" id="A0A109HQF0"/>
<protein>
    <submittedName>
        <fullName evidence="1">Uncharacterized protein</fullName>
    </submittedName>
</protein>
<dbReference type="Proteomes" id="UP000055854">
    <property type="component" value="Unassembled WGS sequence"/>
</dbReference>
<proteinExistence type="predicted"/>
<dbReference type="RefSeq" id="WP_003479309.1">
    <property type="nucleotide sequence ID" value="NZ_CP089999.1"/>
</dbReference>
<accession>A0A109HQF0</accession>
<name>A0A109HQF0_XANCT</name>
<evidence type="ECO:0000313" key="1">
    <source>
        <dbReference type="EMBL" id="KWV16469.1"/>
    </source>
</evidence>
<sequence>MLHTRMAVGVRKWRDAEDRRRDVQAQRWRLRKKSLSRRRGRGGGVLPVYCVLPRDQRLREVVGTN</sequence>
<organism evidence="1 2">
    <name type="scientific">Xanthomonas campestris pv. translucens</name>
    <dbReference type="NCBI Taxonomy" id="343"/>
    <lineage>
        <taxon>Bacteria</taxon>
        <taxon>Pseudomonadati</taxon>
        <taxon>Pseudomonadota</taxon>
        <taxon>Gammaproteobacteria</taxon>
        <taxon>Lysobacterales</taxon>
        <taxon>Lysobacteraceae</taxon>
        <taxon>Xanthomonas</taxon>
        <taxon>Xanthomonas translucens group</taxon>
    </lineage>
</organism>
<comment type="caution">
    <text evidence="1">The sequence shown here is derived from an EMBL/GenBank/DDBJ whole genome shotgun (WGS) entry which is preliminary data.</text>
</comment>
<evidence type="ECO:0000313" key="2">
    <source>
        <dbReference type="Proteomes" id="UP000055854"/>
    </source>
</evidence>
<gene>
    <name evidence="1" type="ORF">ATB53_09445</name>
</gene>
<reference evidence="1 2" key="1">
    <citation type="submission" date="2015-11" db="EMBL/GenBank/DDBJ databases">
        <title>Long Read and Single Molecule DNA Sequencing Simplifies Genome Assembly and TAL Effector Gene Analysis of Xanthomonas translucens.</title>
        <authorList>
            <person name="Peng Z."/>
            <person name="Hu Y."/>
            <person name="Xie J."/>
            <person name="Potnis N."/>
            <person name="Akhunova A."/>
            <person name="Jones J."/>
            <person name="Liu Z."/>
            <person name="White F."/>
            <person name="Liu S."/>
        </authorList>
    </citation>
    <scope>NUCLEOTIDE SEQUENCE [LARGE SCALE GENOMIC DNA]</scope>
    <source>
        <strain evidence="1 2">B1</strain>
    </source>
</reference>